<name>A0A9N9JU36_9GLOM</name>
<evidence type="ECO:0000256" key="7">
    <source>
        <dbReference type="RuleBase" id="RU363059"/>
    </source>
</evidence>
<evidence type="ECO:0000256" key="4">
    <source>
        <dbReference type="ARBA" id="ARBA00022824"/>
    </source>
</evidence>
<protein>
    <recommendedName>
        <fullName evidence="7">Derlin</fullName>
    </recommendedName>
</protein>
<sequence>TGLSHVKMAIPIEEWYYDVPVITRTFVTAAVLTSLAVQVGLVTPFQLYFNFDKAFYDLQLLSPLSNMPFLGSPLAFTLVYIWSRRNPFIRLNFVGLFVFSAPFLPWVLLGFSLLLNNVFPMGDMMGIAVGHIYYFFEDVWPNERNSGGRRLLKTPQIIVRMFEGIQDGPHIPPQDDLAFADGLAEPGVEPAPNEGVVPPT</sequence>
<feature type="transmembrane region" description="Helical" evidence="7">
    <location>
        <begin position="93"/>
        <end position="112"/>
    </location>
</feature>
<keyword evidence="9" id="KW-1185">Reference proteome</keyword>
<feature type="transmembrane region" description="Helical" evidence="7">
    <location>
        <begin position="61"/>
        <end position="81"/>
    </location>
</feature>
<proteinExistence type="inferred from homology"/>
<evidence type="ECO:0000256" key="2">
    <source>
        <dbReference type="ARBA" id="ARBA00008917"/>
    </source>
</evidence>
<feature type="transmembrane region" description="Helical" evidence="7">
    <location>
        <begin position="21"/>
        <end position="41"/>
    </location>
</feature>
<evidence type="ECO:0000256" key="5">
    <source>
        <dbReference type="ARBA" id="ARBA00022989"/>
    </source>
</evidence>
<dbReference type="EMBL" id="CAJVQA010029585">
    <property type="protein sequence ID" value="CAG8797348.1"/>
    <property type="molecule type" value="Genomic_DNA"/>
</dbReference>
<dbReference type="OrthoDB" id="1716531at2759"/>
<dbReference type="GO" id="GO:0005789">
    <property type="term" value="C:endoplasmic reticulum membrane"/>
    <property type="evidence" value="ECO:0007669"/>
    <property type="project" value="UniProtKB-SubCell"/>
</dbReference>
<reference evidence="8" key="1">
    <citation type="submission" date="2021-06" db="EMBL/GenBank/DDBJ databases">
        <authorList>
            <person name="Kallberg Y."/>
            <person name="Tangrot J."/>
            <person name="Rosling A."/>
        </authorList>
    </citation>
    <scope>NUCLEOTIDE SEQUENCE</scope>
    <source>
        <strain evidence="8">FL966</strain>
    </source>
</reference>
<dbReference type="Proteomes" id="UP000789759">
    <property type="component" value="Unassembled WGS sequence"/>
</dbReference>
<dbReference type="PANTHER" id="PTHR11009">
    <property type="entry name" value="DER1-LIKE PROTEIN, DERLIN"/>
    <property type="match status" value="1"/>
</dbReference>
<keyword evidence="5 7" id="KW-1133">Transmembrane helix</keyword>
<accession>A0A9N9JU36</accession>
<comment type="subcellular location">
    <subcellularLocation>
        <location evidence="1 7">Endoplasmic reticulum membrane</location>
        <topology evidence="1 7">Multi-pass membrane protein</topology>
    </subcellularLocation>
</comment>
<comment type="caution">
    <text evidence="8">The sequence shown here is derived from an EMBL/GenBank/DDBJ whole genome shotgun (WGS) entry which is preliminary data.</text>
</comment>
<organism evidence="8 9">
    <name type="scientific">Cetraspora pellucida</name>
    <dbReference type="NCBI Taxonomy" id="1433469"/>
    <lineage>
        <taxon>Eukaryota</taxon>
        <taxon>Fungi</taxon>
        <taxon>Fungi incertae sedis</taxon>
        <taxon>Mucoromycota</taxon>
        <taxon>Glomeromycotina</taxon>
        <taxon>Glomeromycetes</taxon>
        <taxon>Diversisporales</taxon>
        <taxon>Gigasporaceae</taxon>
        <taxon>Cetraspora</taxon>
    </lineage>
</organism>
<comment type="caution">
    <text evidence="7">Lacks conserved residue(s) required for the propagation of feature annotation.</text>
</comment>
<evidence type="ECO:0000313" key="9">
    <source>
        <dbReference type="Proteomes" id="UP000789759"/>
    </source>
</evidence>
<comment type="function">
    <text evidence="7">May be involved in the degradation of misfolded endoplasmic reticulum (ER) luminal proteins.</text>
</comment>
<keyword evidence="4 7" id="KW-0256">Endoplasmic reticulum</keyword>
<gene>
    <name evidence="8" type="ORF">CPELLU_LOCUS17431</name>
</gene>
<evidence type="ECO:0000256" key="1">
    <source>
        <dbReference type="ARBA" id="ARBA00004477"/>
    </source>
</evidence>
<dbReference type="GO" id="GO:0006950">
    <property type="term" value="P:response to stress"/>
    <property type="evidence" value="ECO:0007669"/>
    <property type="project" value="UniProtKB-ARBA"/>
</dbReference>
<evidence type="ECO:0000313" key="8">
    <source>
        <dbReference type="EMBL" id="CAG8797348.1"/>
    </source>
</evidence>
<keyword evidence="6 7" id="KW-0472">Membrane</keyword>
<evidence type="ECO:0000256" key="3">
    <source>
        <dbReference type="ARBA" id="ARBA00022692"/>
    </source>
</evidence>
<dbReference type="Pfam" id="PF04511">
    <property type="entry name" value="DER1"/>
    <property type="match status" value="2"/>
</dbReference>
<feature type="non-terminal residue" evidence="8">
    <location>
        <position position="200"/>
    </location>
</feature>
<dbReference type="AlphaFoldDB" id="A0A9N9JU36"/>
<keyword evidence="3 7" id="KW-0812">Transmembrane</keyword>
<comment type="similarity">
    <text evidence="2 7">Belongs to the derlin family.</text>
</comment>
<dbReference type="InterPro" id="IPR007599">
    <property type="entry name" value="DER1"/>
</dbReference>
<evidence type="ECO:0000256" key="6">
    <source>
        <dbReference type="ARBA" id="ARBA00023136"/>
    </source>
</evidence>